<keyword evidence="4" id="KW-1185">Reference proteome</keyword>
<gene>
    <name evidence="3" type="ORF">D9V28_11840</name>
</gene>
<evidence type="ECO:0000259" key="2">
    <source>
        <dbReference type="Pfam" id="PF00248"/>
    </source>
</evidence>
<dbReference type="PRINTS" id="PR00069">
    <property type="entry name" value="ALDKETRDTASE"/>
</dbReference>
<dbReference type="InterPro" id="IPR020471">
    <property type="entry name" value="AKR"/>
</dbReference>
<dbReference type="PANTHER" id="PTHR43625">
    <property type="entry name" value="AFLATOXIN B1 ALDEHYDE REDUCTASE"/>
    <property type="match status" value="1"/>
</dbReference>
<dbReference type="Pfam" id="PF00248">
    <property type="entry name" value="Aldo_ket_red"/>
    <property type="match status" value="1"/>
</dbReference>
<dbReference type="InterPro" id="IPR036812">
    <property type="entry name" value="NAD(P)_OxRdtase_dom_sf"/>
</dbReference>
<dbReference type="SUPFAM" id="SSF51430">
    <property type="entry name" value="NAD(P)-linked oxidoreductase"/>
    <property type="match status" value="1"/>
</dbReference>
<dbReference type="Gene3D" id="3.20.20.100">
    <property type="entry name" value="NADP-dependent oxidoreductase domain"/>
    <property type="match status" value="1"/>
</dbReference>
<name>A0A3L7IWZ2_9MICO</name>
<reference evidence="3 4" key="1">
    <citation type="submission" date="2018-10" db="EMBL/GenBank/DDBJ databases">
        <authorList>
            <person name="Li J."/>
        </authorList>
    </citation>
    <scope>NUCLEOTIDE SEQUENCE [LARGE SCALE GENOMIC DNA]</scope>
    <source>
        <strain evidence="3 4">ZD1-4</strain>
    </source>
</reference>
<accession>A0A3L7IWZ2</accession>
<dbReference type="InterPro" id="IPR050791">
    <property type="entry name" value="Aldo-Keto_reductase"/>
</dbReference>
<dbReference type="PANTHER" id="PTHR43625:SF40">
    <property type="entry name" value="ALDO-KETO REDUCTASE YAKC [NADP(+)]"/>
    <property type="match status" value="1"/>
</dbReference>
<dbReference type="RefSeq" id="WP_121659947.1">
    <property type="nucleotide sequence ID" value="NZ_BMEK01000003.1"/>
</dbReference>
<dbReference type="CDD" id="cd19076">
    <property type="entry name" value="AKR_AKR13A_13D"/>
    <property type="match status" value="1"/>
</dbReference>
<sequence>MAIPTVQLGDGLTTSAQGLGGMALTDVYGAADPATSVATIHHAIDIGVTFLDTANVYGGGANEELFARVLRTRRDEVVLATKFGILRTPDDGGFRARGDAAYVRESIDASLQRLGTDSVDLYYYHRVDARVPIEETVGALAELVTAGKVRHIGLSEVTALELERAHAVHPIAAVQSEWSLWSRDVEEYVIPTATRLGIGFVAYSPLGRGFLTGAVADTASLGATDARRNFPRFDEENLAANIRLVDAVRQVADAEGLTLAQVALAWVYASGRRLGVPVVPIPGTRKAHRIDENITAVSLGLSEESLTLLDGIYAGVEGERASDPLYISRGREQREHAHDL</sequence>
<dbReference type="GO" id="GO:0005737">
    <property type="term" value="C:cytoplasm"/>
    <property type="evidence" value="ECO:0007669"/>
    <property type="project" value="TreeGrafter"/>
</dbReference>
<protein>
    <submittedName>
        <fullName evidence="3">Aldo/keto reductase</fullName>
    </submittedName>
</protein>
<evidence type="ECO:0000256" key="1">
    <source>
        <dbReference type="ARBA" id="ARBA00023002"/>
    </source>
</evidence>
<dbReference type="EMBL" id="RCWJ01000003">
    <property type="protein sequence ID" value="RLQ82645.1"/>
    <property type="molecule type" value="Genomic_DNA"/>
</dbReference>
<dbReference type="AlphaFoldDB" id="A0A3L7IWZ2"/>
<comment type="caution">
    <text evidence="3">The sequence shown here is derived from an EMBL/GenBank/DDBJ whole genome shotgun (WGS) entry which is preliminary data.</text>
</comment>
<dbReference type="OrthoDB" id="9768793at2"/>
<dbReference type="GO" id="GO:0016491">
    <property type="term" value="F:oxidoreductase activity"/>
    <property type="evidence" value="ECO:0007669"/>
    <property type="project" value="UniProtKB-KW"/>
</dbReference>
<feature type="domain" description="NADP-dependent oxidoreductase" evidence="2">
    <location>
        <begin position="18"/>
        <end position="313"/>
    </location>
</feature>
<organism evidence="3 4">
    <name type="scientific">Mycetocola zhadangensis</name>
    <dbReference type="NCBI Taxonomy" id="1164595"/>
    <lineage>
        <taxon>Bacteria</taxon>
        <taxon>Bacillati</taxon>
        <taxon>Actinomycetota</taxon>
        <taxon>Actinomycetes</taxon>
        <taxon>Micrococcales</taxon>
        <taxon>Microbacteriaceae</taxon>
        <taxon>Mycetocola</taxon>
    </lineage>
</organism>
<dbReference type="InterPro" id="IPR023210">
    <property type="entry name" value="NADP_OxRdtase_dom"/>
</dbReference>
<evidence type="ECO:0000313" key="4">
    <source>
        <dbReference type="Proteomes" id="UP000282460"/>
    </source>
</evidence>
<dbReference type="Proteomes" id="UP000282460">
    <property type="component" value="Unassembled WGS sequence"/>
</dbReference>
<evidence type="ECO:0000313" key="3">
    <source>
        <dbReference type="EMBL" id="RLQ82645.1"/>
    </source>
</evidence>
<proteinExistence type="predicted"/>
<keyword evidence="1" id="KW-0560">Oxidoreductase</keyword>